<dbReference type="Pfam" id="PF20401">
    <property type="entry name" value="Rhomboid_2"/>
    <property type="match status" value="1"/>
</dbReference>
<evidence type="ECO:0000256" key="1">
    <source>
        <dbReference type="SAM" id="Phobius"/>
    </source>
</evidence>
<keyword evidence="1" id="KW-0812">Transmembrane</keyword>
<feature type="transmembrane region" description="Helical" evidence="1">
    <location>
        <begin position="107"/>
        <end position="129"/>
    </location>
</feature>
<evidence type="ECO:0000313" key="2">
    <source>
        <dbReference type="EMBL" id="SDK80417.1"/>
    </source>
</evidence>
<feature type="transmembrane region" description="Helical" evidence="1">
    <location>
        <begin position="141"/>
        <end position="163"/>
    </location>
</feature>
<feature type="transmembrane region" description="Helical" evidence="1">
    <location>
        <begin position="192"/>
        <end position="209"/>
    </location>
</feature>
<gene>
    <name evidence="2" type="ORF">SAMN05421806_11295</name>
</gene>
<dbReference type="RefSeq" id="WP_093614273.1">
    <property type="nucleotide sequence ID" value="NZ_FNFF01000012.1"/>
</dbReference>
<sequence length="220" mass="24631">MTEQPAPAPERSPEPSRPVRSWVRSAPGTHVWLLIIFCTSLVIVFATDPYETYLLHRNSSNLVQLNERPVRALLLSAFWIENPSSLPLYVVLFELIHARVERALGTLRWLIVVATAHIAATLISQKAVLYRIQHHDAPRHLIHVVDIGVSYGLAASAGILTYLLPGRWKFAYAVAVIAFFAIPLAADATFTDLGHAIALTIGFAFWPLTRGRARHPEYRR</sequence>
<feature type="transmembrane region" description="Helical" evidence="1">
    <location>
        <begin position="170"/>
        <end position="186"/>
    </location>
</feature>
<evidence type="ECO:0008006" key="4">
    <source>
        <dbReference type="Google" id="ProtNLM"/>
    </source>
</evidence>
<keyword evidence="1" id="KW-0472">Membrane</keyword>
<dbReference type="Proteomes" id="UP000199155">
    <property type="component" value="Unassembled WGS sequence"/>
</dbReference>
<protein>
    <recommendedName>
        <fullName evidence="4">Rhomboid family protein</fullName>
    </recommendedName>
</protein>
<dbReference type="InterPro" id="IPR046862">
    <property type="entry name" value="Rhomboid_2"/>
</dbReference>
<dbReference type="AlphaFoldDB" id="A0A1G9EW65"/>
<organism evidence="2 3">
    <name type="scientific">Streptomyces indicus</name>
    <dbReference type="NCBI Taxonomy" id="417292"/>
    <lineage>
        <taxon>Bacteria</taxon>
        <taxon>Bacillati</taxon>
        <taxon>Actinomycetota</taxon>
        <taxon>Actinomycetes</taxon>
        <taxon>Kitasatosporales</taxon>
        <taxon>Streptomycetaceae</taxon>
        <taxon>Streptomyces</taxon>
    </lineage>
</organism>
<name>A0A1G9EW65_9ACTN</name>
<keyword evidence="1" id="KW-1133">Transmembrane helix</keyword>
<evidence type="ECO:0000313" key="3">
    <source>
        <dbReference type="Proteomes" id="UP000199155"/>
    </source>
</evidence>
<accession>A0A1G9EW65</accession>
<proteinExistence type="predicted"/>
<reference evidence="2 3" key="1">
    <citation type="submission" date="2016-10" db="EMBL/GenBank/DDBJ databases">
        <authorList>
            <person name="de Groot N.N."/>
        </authorList>
    </citation>
    <scope>NUCLEOTIDE SEQUENCE [LARGE SCALE GENOMIC DNA]</scope>
    <source>
        <strain evidence="2 3">CGMCC 4.5727</strain>
    </source>
</reference>
<dbReference type="OrthoDB" id="4827451at2"/>
<dbReference type="STRING" id="417292.SAMN05421806_11295"/>
<keyword evidence="3" id="KW-1185">Reference proteome</keyword>
<feature type="transmembrane region" description="Helical" evidence="1">
    <location>
        <begin position="31"/>
        <end position="50"/>
    </location>
</feature>
<dbReference type="EMBL" id="FNFF01000012">
    <property type="protein sequence ID" value="SDK80417.1"/>
    <property type="molecule type" value="Genomic_DNA"/>
</dbReference>